<name>A0ACC1JDM8_9FUNG</name>
<organism evidence="1 2">
    <name type="scientific">Linderina macrospora</name>
    <dbReference type="NCBI Taxonomy" id="4868"/>
    <lineage>
        <taxon>Eukaryota</taxon>
        <taxon>Fungi</taxon>
        <taxon>Fungi incertae sedis</taxon>
        <taxon>Zoopagomycota</taxon>
        <taxon>Kickxellomycotina</taxon>
        <taxon>Kickxellomycetes</taxon>
        <taxon>Kickxellales</taxon>
        <taxon>Kickxellaceae</taxon>
        <taxon>Linderina</taxon>
    </lineage>
</organism>
<evidence type="ECO:0000313" key="1">
    <source>
        <dbReference type="EMBL" id="KAJ1948265.1"/>
    </source>
</evidence>
<comment type="caution">
    <text evidence="1">The sequence shown here is derived from an EMBL/GenBank/DDBJ whole genome shotgun (WGS) entry which is preliminary data.</text>
</comment>
<protein>
    <submittedName>
        <fullName evidence="1">Uncharacterized protein</fullName>
    </submittedName>
</protein>
<reference evidence="1" key="1">
    <citation type="submission" date="2022-07" db="EMBL/GenBank/DDBJ databases">
        <title>Phylogenomic reconstructions and comparative analyses of Kickxellomycotina fungi.</title>
        <authorList>
            <person name="Reynolds N.K."/>
            <person name="Stajich J.E."/>
            <person name="Barry K."/>
            <person name="Grigoriev I.V."/>
            <person name="Crous P."/>
            <person name="Smith M.E."/>
        </authorList>
    </citation>
    <scope>NUCLEOTIDE SEQUENCE</scope>
    <source>
        <strain evidence="1">NRRL 5244</strain>
    </source>
</reference>
<evidence type="ECO:0000313" key="2">
    <source>
        <dbReference type="Proteomes" id="UP001150603"/>
    </source>
</evidence>
<accession>A0ACC1JDM8</accession>
<gene>
    <name evidence="1" type="ORF">FBU59_001673</name>
</gene>
<keyword evidence="2" id="KW-1185">Reference proteome</keyword>
<dbReference type="Proteomes" id="UP001150603">
    <property type="component" value="Unassembled WGS sequence"/>
</dbReference>
<dbReference type="EMBL" id="JANBPW010000791">
    <property type="protein sequence ID" value="KAJ1948265.1"/>
    <property type="molecule type" value="Genomic_DNA"/>
</dbReference>
<sequence length="199" mass="21658">MPRAGNTADEELVFRSDSRSSKTSQNQQYMNTLSTGQKARNTLTASQTRVNSPGASTTSVNQQAMLPGRSHSSAGHYGGGSQKPNRVASRSSAGPHTGGSANSSGSSEDSMMKQKQGGHQRGKGSVGGASMTKKQAVDARGFLRTLNDLFFSKFCVDELFYREFREQLVKRIQESTYRYDPEDLQDILDDVSEACKSTR</sequence>
<proteinExistence type="predicted"/>